<dbReference type="Proteomes" id="UP001419268">
    <property type="component" value="Unassembled WGS sequence"/>
</dbReference>
<evidence type="ECO:0000256" key="1">
    <source>
        <dbReference type="SAM" id="MobiDB-lite"/>
    </source>
</evidence>
<feature type="compositionally biased region" description="Polar residues" evidence="1">
    <location>
        <begin position="55"/>
        <end position="74"/>
    </location>
</feature>
<name>A0AAP0P9T6_9MAGN</name>
<feature type="region of interest" description="Disordered" evidence="1">
    <location>
        <begin position="55"/>
        <end position="83"/>
    </location>
</feature>
<accession>A0AAP0P9T6</accession>
<sequence length="132" mass="14158">MVEIEKALELKEGFTVCTEVEQLVCPNEEDDVEVAGLGSSTDDGRPWLPMDNRQQKIGSQSDGGDRINSTSTCAEDTPRRGDGMAGIITKQIEDTAHISIYSIVDSEEGTRGTEVDMGKRVEAAIGVPSLNG</sequence>
<keyword evidence="3" id="KW-1185">Reference proteome</keyword>
<reference evidence="2 3" key="1">
    <citation type="submission" date="2024-01" db="EMBL/GenBank/DDBJ databases">
        <title>Genome assemblies of Stephania.</title>
        <authorList>
            <person name="Yang L."/>
        </authorList>
    </citation>
    <scope>NUCLEOTIDE SEQUENCE [LARGE SCALE GENOMIC DNA]</scope>
    <source>
        <strain evidence="2">JXDWG</strain>
        <tissue evidence="2">Leaf</tissue>
    </source>
</reference>
<organism evidence="2 3">
    <name type="scientific">Stephania cephalantha</name>
    <dbReference type="NCBI Taxonomy" id="152367"/>
    <lineage>
        <taxon>Eukaryota</taxon>
        <taxon>Viridiplantae</taxon>
        <taxon>Streptophyta</taxon>
        <taxon>Embryophyta</taxon>
        <taxon>Tracheophyta</taxon>
        <taxon>Spermatophyta</taxon>
        <taxon>Magnoliopsida</taxon>
        <taxon>Ranunculales</taxon>
        <taxon>Menispermaceae</taxon>
        <taxon>Menispermoideae</taxon>
        <taxon>Cissampelideae</taxon>
        <taxon>Stephania</taxon>
    </lineage>
</organism>
<gene>
    <name evidence="2" type="ORF">Scep_012394</name>
</gene>
<comment type="caution">
    <text evidence="2">The sequence shown here is derived from an EMBL/GenBank/DDBJ whole genome shotgun (WGS) entry which is preliminary data.</text>
</comment>
<dbReference type="AlphaFoldDB" id="A0AAP0P9T6"/>
<proteinExistence type="predicted"/>
<dbReference type="EMBL" id="JBBNAG010000005">
    <property type="protein sequence ID" value="KAK9132866.1"/>
    <property type="molecule type" value="Genomic_DNA"/>
</dbReference>
<protein>
    <submittedName>
        <fullName evidence="2">Uncharacterized protein</fullName>
    </submittedName>
</protein>
<evidence type="ECO:0000313" key="3">
    <source>
        <dbReference type="Proteomes" id="UP001419268"/>
    </source>
</evidence>
<evidence type="ECO:0000313" key="2">
    <source>
        <dbReference type="EMBL" id="KAK9132866.1"/>
    </source>
</evidence>